<dbReference type="AlphaFoldDB" id="A0A9W6Z8X4"/>
<gene>
    <name evidence="2" type="ORF">Amon01_000840100</name>
</gene>
<dbReference type="EMBL" id="BSXU01007267">
    <property type="protein sequence ID" value="GMG56334.1"/>
    <property type="molecule type" value="Genomic_DNA"/>
</dbReference>
<feature type="region of interest" description="Disordered" evidence="1">
    <location>
        <begin position="1"/>
        <end position="34"/>
    </location>
</feature>
<sequence length="92" mass="10139">MSCASGKVRDSFRNSSFSNYRSVPEHSNTTSRRQQQLALTCITELNEQRLQTSGTVAVFKVLDQMDSAINAETLDSSKPSVANSWILGARGR</sequence>
<protein>
    <submittedName>
        <fullName evidence="2">Unnamed protein product</fullName>
    </submittedName>
</protein>
<evidence type="ECO:0000313" key="3">
    <source>
        <dbReference type="Proteomes" id="UP001165063"/>
    </source>
</evidence>
<organism evidence="2 3">
    <name type="scientific">Ambrosiozyma monospora</name>
    <name type="common">Yeast</name>
    <name type="synonym">Endomycopsis monosporus</name>
    <dbReference type="NCBI Taxonomy" id="43982"/>
    <lineage>
        <taxon>Eukaryota</taxon>
        <taxon>Fungi</taxon>
        <taxon>Dikarya</taxon>
        <taxon>Ascomycota</taxon>
        <taxon>Saccharomycotina</taxon>
        <taxon>Pichiomycetes</taxon>
        <taxon>Pichiales</taxon>
        <taxon>Pichiaceae</taxon>
        <taxon>Ambrosiozyma</taxon>
    </lineage>
</organism>
<feature type="compositionally biased region" description="Low complexity" evidence="1">
    <location>
        <begin position="13"/>
        <end position="22"/>
    </location>
</feature>
<reference evidence="2" key="1">
    <citation type="submission" date="2023-04" db="EMBL/GenBank/DDBJ databases">
        <title>Ambrosiozyma monospora NBRC 1965.</title>
        <authorList>
            <person name="Ichikawa N."/>
            <person name="Sato H."/>
            <person name="Tonouchi N."/>
        </authorList>
    </citation>
    <scope>NUCLEOTIDE SEQUENCE</scope>
    <source>
        <strain evidence="2">NBRC 1965</strain>
    </source>
</reference>
<name>A0A9W6Z8X4_AMBMO</name>
<evidence type="ECO:0000313" key="2">
    <source>
        <dbReference type="EMBL" id="GMG56334.1"/>
    </source>
</evidence>
<evidence type="ECO:0000256" key="1">
    <source>
        <dbReference type="SAM" id="MobiDB-lite"/>
    </source>
</evidence>
<feature type="compositionally biased region" description="Polar residues" evidence="1">
    <location>
        <begin position="25"/>
        <end position="34"/>
    </location>
</feature>
<dbReference type="Proteomes" id="UP001165063">
    <property type="component" value="Unassembled WGS sequence"/>
</dbReference>
<keyword evidence="3" id="KW-1185">Reference proteome</keyword>
<proteinExistence type="predicted"/>
<comment type="caution">
    <text evidence="2">The sequence shown here is derived from an EMBL/GenBank/DDBJ whole genome shotgun (WGS) entry which is preliminary data.</text>
</comment>
<accession>A0A9W6Z8X4</accession>